<name>A0AC61R9N0_9FIRM</name>
<dbReference type="Proteomes" id="UP000308836">
    <property type="component" value="Unassembled WGS sequence"/>
</dbReference>
<accession>A0AC61R9N0</accession>
<organism evidence="1 2">
    <name type="scientific">Dubosiella muris</name>
    <dbReference type="NCBI Taxonomy" id="3038133"/>
    <lineage>
        <taxon>Bacteria</taxon>
        <taxon>Bacillati</taxon>
        <taxon>Bacillota</taxon>
        <taxon>Erysipelotrichia</taxon>
        <taxon>Erysipelotrichales</taxon>
        <taxon>Erysipelotrichaceae</taxon>
        <taxon>Dubosiella</taxon>
    </lineage>
</organism>
<dbReference type="EMBL" id="SRYG01000002">
    <property type="protein sequence ID" value="TGY67051.1"/>
    <property type="molecule type" value="Genomic_DNA"/>
</dbReference>
<evidence type="ECO:0000313" key="1">
    <source>
        <dbReference type="EMBL" id="TGY67051.1"/>
    </source>
</evidence>
<proteinExistence type="predicted"/>
<gene>
    <name evidence="1" type="ORF">E5336_01155</name>
</gene>
<protein>
    <submittedName>
        <fullName evidence="1">AI-2E family transporter</fullName>
    </submittedName>
</protein>
<reference evidence="1" key="1">
    <citation type="submission" date="2019-04" db="EMBL/GenBank/DDBJ databases">
        <title>Microbes associate with the intestines of laboratory mice.</title>
        <authorList>
            <person name="Navarre W."/>
            <person name="Wong E."/>
            <person name="Huang K."/>
            <person name="Tropini C."/>
            <person name="Ng K."/>
            <person name="Yu B."/>
        </authorList>
    </citation>
    <scope>NUCLEOTIDE SEQUENCE</scope>
    <source>
        <strain evidence="1">NM09_H32</strain>
    </source>
</reference>
<comment type="caution">
    <text evidence="1">The sequence shown here is derived from an EMBL/GenBank/DDBJ whole genome shotgun (WGS) entry which is preliminary data.</text>
</comment>
<evidence type="ECO:0000313" key="2">
    <source>
        <dbReference type="Proteomes" id="UP000308836"/>
    </source>
</evidence>
<sequence length="392" mass="43438">MLKISKPMKEKENLYRRIILFGVAIAMLALYFEKILWIFGLVLNICMPFLIGGGMGFVLNTIANNLVRMVCFAGKRKENKAIRFFANVGAIFVIVALLLVFALIVVPRVASSMQTIIAVMPKTIYNLYHWAYYASKPVPLVHSWLRTLNADLGNISSMIDSVLQWVVSGNVSEIVGSVYSVVSNTFSILFSSLIAIMFSIIVLFHKKAVVKEGHVLMKAYLSGAHYKKTIHVLQLVRNTFTNYISGTCTECLILGTLVIAFSSLFRMPFAFLSGILVGIGALIPMFGALCAAIISALFIAIESPMQGVYFMILFVCIQQVEGNFIYPNVVGKSVGLPPIYVMVAVTLGANLAGVIGMVLFIPVFSCLYQLIKEDAKGRLERREYLESEYENE</sequence>
<keyword evidence="2" id="KW-1185">Reference proteome</keyword>